<dbReference type="OrthoDB" id="2152029at2759"/>
<sequence>MASWHQPLSFWEKAQETWSQLVVLATALSTSITAIFRGANGAKTYKPCAQRCHTQAIYYLHPTLSAVRSIPLQLKDPSTDEAYRQFMARQGLQPDTVPLNHGAKGHWIGNKDAKSVLIYCHGGGFFLNAYAQHYNLIGHTIARLNESGHDLAVFFLSYSLTPHAVYPTQLRQSVEALRYILTETGRPPENVFLGGDSAGGNLSLAVLLHLTHPHPDIEPLEISQPLAGVFGHAPWISYRTDGASVVENAFKDLVTVQGLDAWSSAYLAGKGGQGDPWSEPAKAPLEWWEGLKTEHVLIVVGRDEVLFSSVEEFVEKLRKVVPNTVYVIGQGETHIAAVYAADAVGVDTQQSQAIINWLGAQLSVRH</sequence>
<protein>
    <recommendedName>
        <fullName evidence="2">Alpha/beta hydrolase fold-3 domain-containing protein</fullName>
    </recommendedName>
</protein>
<accession>A0A1R3S1Y8</accession>
<proteinExistence type="predicted"/>
<dbReference type="GO" id="GO:0016787">
    <property type="term" value="F:hydrolase activity"/>
    <property type="evidence" value="ECO:0007669"/>
    <property type="project" value="UniProtKB-KW"/>
</dbReference>
<dbReference type="InterPro" id="IPR029058">
    <property type="entry name" value="AB_hydrolase_fold"/>
</dbReference>
<evidence type="ECO:0000313" key="4">
    <source>
        <dbReference type="Proteomes" id="UP000188318"/>
    </source>
</evidence>
<dbReference type="VEuPathDB" id="FungiDB:ASPCADRAFT_518"/>
<reference evidence="4" key="1">
    <citation type="journal article" date="2017" name="Genome Biol.">
        <title>Comparative genomics reveals high biological diversity and specific adaptations in the industrially and medically important fungal genus Aspergillus.</title>
        <authorList>
            <person name="de Vries R.P."/>
            <person name="Riley R."/>
            <person name="Wiebenga A."/>
            <person name="Aguilar-Osorio G."/>
            <person name="Amillis S."/>
            <person name="Uchima C.A."/>
            <person name="Anderluh G."/>
            <person name="Asadollahi M."/>
            <person name="Askin M."/>
            <person name="Barry K."/>
            <person name="Battaglia E."/>
            <person name="Bayram O."/>
            <person name="Benocci T."/>
            <person name="Braus-Stromeyer S.A."/>
            <person name="Caldana C."/>
            <person name="Canovas D."/>
            <person name="Cerqueira G.C."/>
            <person name="Chen F."/>
            <person name="Chen W."/>
            <person name="Choi C."/>
            <person name="Clum A."/>
            <person name="Dos Santos R.A."/>
            <person name="Damasio A.R."/>
            <person name="Diallinas G."/>
            <person name="Emri T."/>
            <person name="Fekete E."/>
            <person name="Flipphi M."/>
            <person name="Freyberg S."/>
            <person name="Gallo A."/>
            <person name="Gournas C."/>
            <person name="Habgood R."/>
            <person name="Hainaut M."/>
            <person name="Harispe M.L."/>
            <person name="Henrissat B."/>
            <person name="Hilden K.S."/>
            <person name="Hope R."/>
            <person name="Hossain A."/>
            <person name="Karabika E."/>
            <person name="Karaffa L."/>
            <person name="Karanyi Z."/>
            <person name="Krasevec N."/>
            <person name="Kuo A."/>
            <person name="Kusch H."/>
            <person name="LaButti K."/>
            <person name="Lagendijk E.L."/>
            <person name="Lapidus A."/>
            <person name="Levasseur A."/>
            <person name="Lindquist E."/>
            <person name="Lipzen A."/>
            <person name="Logrieco A.F."/>
            <person name="MacCabe A."/>
            <person name="Maekelae M.R."/>
            <person name="Malavazi I."/>
            <person name="Melin P."/>
            <person name="Meyer V."/>
            <person name="Mielnichuk N."/>
            <person name="Miskei M."/>
            <person name="Molnar A.P."/>
            <person name="Mule G."/>
            <person name="Ngan C.Y."/>
            <person name="Orejas M."/>
            <person name="Orosz E."/>
            <person name="Ouedraogo J.P."/>
            <person name="Overkamp K.M."/>
            <person name="Park H.-S."/>
            <person name="Perrone G."/>
            <person name="Piumi F."/>
            <person name="Punt P.J."/>
            <person name="Ram A.F."/>
            <person name="Ramon A."/>
            <person name="Rauscher S."/>
            <person name="Record E."/>
            <person name="Riano-Pachon D.M."/>
            <person name="Robert V."/>
            <person name="Roehrig J."/>
            <person name="Ruller R."/>
            <person name="Salamov A."/>
            <person name="Salih N.S."/>
            <person name="Samson R.A."/>
            <person name="Sandor E."/>
            <person name="Sanguinetti M."/>
            <person name="Schuetze T."/>
            <person name="Sepcic K."/>
            <person name="Shelest E."/>
            <person name="Sherlock G."/>
            <person name="Sophianopoulou V."/>
            <person name="Squina F.M."/>
            <person name="Sun H."/>
            <person name="Susca A."/>
            <person name="Todd R.B."/>
            <person name="Tsang A."/>
            <person name="Unkles S.E."/>
            <person name="van de Wiele N."/>
            <person name="van Rossen-Uffink D."/>
            <person name="Oliveira J.V."/>
            <person name="Vesth T.C."/>
            <person name="Visser J."/>
            <person name="Yu J.-H."/>
            <person name="Zhou M."/>
            <person name="Andersen M.R."/>
            <person name="Archer D.B."/>
            <person name="Baker S.E."/>
            <person name="Benoit I."/>
            <person name="Brakhage A.A."/>
            <person name="Braus G.H."/>
            <person name="Fischer R."/>
            <person name="Frisvad J.C."/>
            <person name="Goldman G.H."/>
            <person name="Houbraken J."/>
            <person name="Oakley B."/>
            <person name="Pocsi I."/>
            <person name="Scazzocchio C."/>
            <person name="Seiboth B."/>
            <person name="vanKuyk P.A."/>
            <person name="Wortman J."/>
            <person name="Dyer P.S."/>
            <person name="Grigoriev I.V."/>
        </authorList>
    </citation>
    <scope>NUCLEOTIDE SEQUENCE [LARGE SCALE GENOMIC DNA]</scope>
    <source>
        <strain evidence="4">ITEM 5010</strain>
    </source>
</reference>
<dbReference type="OMA" id="SPWCSLT"/>
<feature type="domain" description="Alpha/beta hydrolase fold-3" evidence="2">
    <location>
        <begin position="117"/>
        <end position="334"/>
    </location>
</feature>
<dbReference type="PANTHER" id="PTHR48081:SF31">
    <property type="entry name" value="STERYL ACETYL HYDROLASE MUG81-RELATED"/>
    <property type="match status" value="1"/>
</dbReference>
<dbReference type="Proteomes" id="UP000188318">
    <property type="component" value="Unassembled WGS sequence"/>
</dbReference>
<keyword evidence="1" id="KW-0378">Hydrolase</keyword>
<dbReference type="PANTHER" id="PTHR48081">
    <property type="entry name" value="AB HYDROLASE SUPERFAMILY PROTEIN C4A8.06C"/>
    <property type="match status" value="1"/>
</dbReference>
<dbReference type="EMBL" id="KV907493">
    <property type="protein sequence ID" value="OOG00765.1"/>
    <property type="molecule type" value="Genomic_DNA"/>
</dbReference>
<organism evidence="3 4">
    <name type="scientific">Aspergillus carbonarius (strain ITEM 5010)</name>
    <dbReference type="NCBI Taxonomy" id="602072"/>
    <lineage>
        <taxon>Eukaryota</taxon>
        <taxon>Fungi</taxon>
        <taxon>Dikarya</taxon>
        <taxon>Ascomycota</taxon>
        <taxon>Pezizomycotina</taxon>
        <taxon>Eurotiomycetes</taxon>
        <taxon>Eurotiomycetidae</taxon>
        <taxon>Eurotiales</taxon>
        <taxon>Aspergillaceae</taxon>
        <taxon>Aspergillus</taxon>
        <taxon>Aspergillus subgen. Circumdati</taxon>
    </lineage>
</organism>
<dbReference type="InterPro" id="IPR050300">
    <property type="entry name" value="GDXG_lipolytic_enzyme"/>
</dbReference>
<dbReference type="Pfam" id="PF07859">
    <property type="entry name" value="Abhydrolase_3"/>
    <property type="match status" value="1"/>
</dbReference>
<name>A0A1R3S1Y8_ASPC5</name>
<dbReference type="STRING" id="602072.A0A1R3S1Y8"/>
<keyword evidence="4" id="KW-1185">Reference proteome</keyword>
<evidence type="ECO:0000259" key="2">
    <source>
        <dbReference type="Pfam" id="PF07859"/>
    </source>
</evidence>
<evidence type="ECO:0000313" key="3">
    <source>
        <dbReference type="EMBL" id="OOG00765.1"/>
    </source>
</evidence>
<gene>
    <name evidence="3" type="ORF">ASPCADRAFT_518</name>
</gene>
<dbReference type="SUPFAM" id="SSF53474">
    <property type="entry name" value="alpha/beta-Hydrolases"/>
    <property type="match status" value="1"/>
</dbReference>
<dbReference type="AlphaFoldDB" id="A0A1R3S1Y8"/>
<dbReference type="InterPro" id="IPR013094">
    <property type="entry name" value="AB_hydrolase_3"/>
</dbReference>
<evidence type="ECO:0000256" key="1">
    <source>
        <dbReference type="ARBA" id="ARBA00022801"/>
    </source>
</evidence>
<dbReference type="Gene3D" id="3.40.50.1820">
    <property type="entry name" value="alpha/beta hydrolase"/>
    <property type="match status" value="1"/>
</dbReference>